<evidence type="ECO:0000313" key="1">
    <source>
        <dbReference type="EMBL" id="QVM85145.1"/>
    </source>
</evidence>
<organism evidence="1 2">
    <name type="scientific">Novosphingobium decolorationis</name>
    <dbReference type="NCBI Taxonomy" id="2698673"/>
    <lineage>
        <taxon>Bacteria</taxon>
        <taxon>Pseudomonadati</taxon>
        <taxon>Pseudomonadota</taxon>
        <taxon>Alphaproteobacteria</taxon>
        <taxon>Sphingomonadales</taxon>
        <taxon>Sphingomonadaceae</taxon>
        <taxon>Novosphingobium</taxon>
    </lineage>
</organism>
<accession>A0ABX8EAA9</accession>
<evidence type="ECO:0000313" key="2">
    <source>
        <dbReference type="Proteomes" id="UP000677126"/>
    </source>
</evidence>
<protein>
    <submittedName>
        <fullName evidence="1">Uncharacterized protein</fullName>
    </submittedName>
</protein>
<dbReference type="EMBL" id="CP054856">
    <property type="protein sequence ID" value="QVM85145.1"/>
    <property type="molecule type" value="Genomic_DNA"/>
</dbReference>
<sequence length="52" mass="5642">MTRSRNTAPTNVSGHHFVLRGYFTGDSSQRHGAAIVSIRTYSFAASQNDSAI</sequence>
<name>A0ABX8EAA9_9SPHN</name>
<dbReference type="Proteomes" id="UP000677126">
    <property type="component" value="Chromosome"/>
</dbReference>
<dbReference type="RefSeq" id="WP_213500807.1">
    <property type="nucleotide sequence ID" value="NZ_CP054856.1"/>
</dbReference>
<proteinExistence type="predicted"/>
<keyword evidence="2" id="KW-1185">Reference proteome</keyword>
<gene>
    <name evidence="1" type="ORF">HT578_16885</name>
</gene>
<reference evidence="1 2" key="1">
    <citation type="journal article" date="2021" name="Int. J. Syst. Evol. Microbiol.">
        <title>Novosphingobium decolorationis sp. nov., an aniline blue-decolourizing bacterium isolated from East Pacific sediment.</title>
        <authorList>
            <person name="Chen X."/>
            <person name="Dong B."/>
            <person name="Chen T."/>
            <person name="Ren N."/>
            <person name="Wang J."/>
            <person name="Xu Y."/>
            <person name="Yang J."/>
            <person name="Zhu S."/>
            <person name="Chen J."/>
        </authorList>
    </citation>
    <scope>NUCLEOTIDE SEQUENCE [LARGE SCALE GENOMIC DNA]</scope>
    <source>
        <strain evidence="1 2">502str22</strain>
    </source>
</reference>